<reference evidence="1" key="1">
    <citation type="submission" date="2020-10" db="EMBL/GenBank/DDBJ databases">
        <authorList>
            <person name="Gilroy R."/>
        </authorList>
    </citation>
    <scope>NUCLEOTIDE SEQUENCE</scope>
    <source>
        <strain evidence="1">ChiGjej1B1-24693</strain>
    </source>
</reference>
<evidence type="ECO:0008006" key="3">
    <source>
        <dbReference type="Google" id="ProtNLM"/>
    </source>
</evidence>
<dbReference type="Pfam" id="PF10824">
    <property type="entry name" value="T7SS_ESX_EspC"/>
    <property type="match status" value="1"/>
</dbReference>
<organism evidence="1 2">
    <name type="scientific">Candidatus Avipropionibacterium avicola</name>
    <dbReference type="NCBI Taxonomy" id="2840701"/>
    <lineage>
        <taxon>Bacteria</taxon>
        <taxon>Bacillati</taxon>
        <taxon>Actinomycetota</taxon>
        <taxon>Actinomycetes</taxon>
        <taxon>Propionibacteriales</taxon>
        <taxon>Propionibacteriaceae</taxon>
        <taxon>Propionibacteriaceae incertae sedis</taxon>
        <taxon>Candidatus Avipropionibacterium</taxon>
    </lineage>
</organism>
<dbReference type="Proteomes" id="UP000886842">
    <property type="component" value="Unassembled WGS sequence"/>
</dbReference>
<gene>
    <name evidence="1" type="ORF">IAA98_05930</name>
</gene>
<comment type="caution">
    <text evidence="1">The sequence shown here is derived from an EMBL/GenBank/DDBJ whole genome shotgun (WGS) entry which is preliminary data.</text>
</comment>
<sequence>MESLQVDVTELESHSRQLAGIAENAVTTANQASDLGIGDWKMYGLFASPIACAILATVDAAHAKTFTALADLNQALQSSMEGTCQAYSGTEDANANAAQSISSDLSQGPQL</sequence>
<accession>A0A9D1GXE1</accession>
<reference evidence="1" key="2">
    <citation type="journal article" date="2021" name="PeerJ">
        <title>Extensive microbial diversity within the chicken gut microbiome revealed by metagenomics and culture.</title>
        <authorList>
            <person name="Gilroy R."/>
            <person name="Ravi A."/>
            <person name="Getino M."/>
            <person name="Pursley I."/>
            <person name="Horton D.L."/>
            <person name="Alikhan N.F."/>
            <person name="Baker D."/>
            <person name="Gharbi K."/>
            <person name="Hall N."/>
            <person name="Watson M."/>
            <person name="Adriaenssens E.M."/>
            <person name="Foster-Nyarko E."/>
            <person name="Jarju S."/>
            <person name="Secka A."/>
            <person name="Antonio M."/>
            <person name="Oren A."/>
            <person name="Chaudhuri R.R."/>
            <person name="La Ragione R."/>
            <person name="Hildebrand F."/>
            <person name="Pallen M.J."/>
        </authorList>
    </citation>
    <scope>NUCLEOTIDE SEQUENCE</scope>
    <source>
        <strain evidence="1">ChiGjej1B1-24693</strain>
    </source>
</reference>
<proteinExistence type="predicted"/>
<dbReference type="EMBL" id="DVLP01000180">
    <property type="protein sequence ID" value="HIT75102.1"/>
    <property type="molecule type" value="Genomic_DNA"/>
</dbReference>
<dbReference type="AlphaFoldDB" id="A0A9D1GXE1"/>
<evidence type="ECO:0000313" key="1">
    <source>
        <dbReference type="EMBL" id="HIT75102.1"/>
    </source>
</evidence>
<dbReference type="GO" id="GO:0009306">
    <property type="term" value="P:protein secretion"/>
    <property type="evidence" value="ECO:0007669"/>
    <property type="project" value="InterPro"/>
</dbReference>
<evidence type="ECO:0000313" key="2">
    <source>
        <dbReference type="Proteomes" id="UP000886842"/>
    </source>
</evidence>
<name>A0A9D1GXE1_9ACTN</name>
<dbReference type="InterPro" id="IPR022536">
    <property type="entry name" value="EspC"/>
</dbReference>
<protein>
    <recommendedName>
        <fullName evidence="3">ESX-1 secretion-associated protein</fullName>
    </recommendedName>
</protein>